<dbReference type="KEGG" id="tro:trd_1814"/>
<proteinExistence type="predicted"/>
<sequence length="50" mass="5782">MLELREQLGLQLNDHSFVLSKGPLFAQEERPFRICRSPTNRLWKSVGSVP</sequence>
<keyword evidence="2" id="KW-1185">Reference proteome</keyword>
<accession>B9L1R4</accession>
<dbReference type="AlphaFoldDB" id="B9L1R4"/>
<dbReference type="EMBL" id="CP001275">
    <property type="protein sequence ID" value="ACM05804.1"/>
    <property type="molecule type" value="Genomic_DNA"/>
</dbReference>
<dbReference type="Proteomes" id="UP000000447">
    <property type="component" value="Chromosome"/>
</dbReference>
<evidence type="ECO:0000313" key="1">
    <source>
        <dbReference type="EMBL" id="ACM05804.1"/>
    </source>
</evidence>
<reference evidence="1 2" key="1">
    <citation type="journal article" date="2009" name="PLoS ONE">
        <title>Complete genome sequence of the aerobic CO-oxidizing thermophile Thermomicrobium roseum.</title>
        <authorList>
            <person name="Wu D."/>
            <person name="Raymond J."/>
            <person name="Wu M."/>
            <person name="Chatterji S."/>
            <person name="Ren Q."/>
            <person name="Graham J.E."/>
            <person name="Bryant D.A."/>
            <person name="Robb F."/>
            <person name="Colman A."/>
            <person name="Tallon L.J."/>
            <person name="Badger J.H."/>
            <person name="Madupu R."/>
            <person name="Ward N.L."/>
            <person name="Eisen J.A."/>
        </authorList>
    </citation>
    <scope>NUCLEOTIDE SEQUENCE [LARGE SCALE GENOMIC DNA]</scope>
    <source>
        <strain evidence="2">ATCC 27502 / DSM 5159 / P-2</strain>
    </source>
</reference>
<evidence type="ECO:0000313" key="2">
    <source>
        <dbReference type="Proteomes" id="UP000000447"/>
    </source>
</evidence>
<dbReference type="STRING" id="309801.trd_1814"/>
<organism evidence="1 2">
    <name type="scientific">Thermomicrobium roseum (strain ATCC 27502 / DSM 5159 / P-2)</name>
    <dbReference type="NCBI Taxonomy" id="309801"/>
    <lineage>
        <taxon>Bacteria</taxon>
        <taxon>Pseudomonadati</taxon>
        <taxon>Thermomicrobiota</taxon>
        <taxon>Thermomicrobia</taxon>
        <taxon>Thermomicrobiales</taxon>
        <taxon>Thermomicrobiaceae</taxon>
        <taxon>Thermomicrobium</taxon>
    </lineage>
</organism>
<dbReference type="HOGENOM" id="CLU_3123725_0_0_0"/>
<name>B9L1R4_THERP</name>
<protein>
    <submittedName>
        <fullName evidence="1">Uncharacterized protein</fullName>
    </submittedName>
</protein>
<gene>
    <name evidence="1" type="ordered locus">trd_1814</name>
</gene>